<name>A0A0C9UUM8_SPHS4</name>
<sequence>MNHVLLRVLILGASFSTSNALASHASRFGISLGNTVSPLIGLTRRQEESICTKPGGVQCPNAPEFCCLPSEICQLDTFQCCPSYALQCNGQACCDPATSVCCPSVFKGCCANGATCCGEDCCSPEETCNQGQCIPQAVSTEMSAATSMATKTTTTACTSLGLDKRQGAGNSCVAPGTPTSVETRVPTVKPLIFDYKKLSTKRKPKYNAQQMKDRQDALQQVNTNADFQVIIYKLTKA</sequence>
<gene>
    <name evidence="2" type="ORF">M422DRAFT_54387</name>
</gene>
<feature type="signal peptide" evidence="1">
    <location>
        <begin position="1"/>
        <end position="20"/>
    </location>
</feature>
<keyword evidence="3" id="KW-1185">Reference proteome</keyword>
<dbReference type="AlphaFoldDB" id="A0A0C9UUM8"/>
<proteinExistence type="predicted"/>
<accession>A0A0C9UUM8</accession>
<dbReference type="EMBL" id="KN837292">
    <property type="protein sequence ID" value="KIJ29031.1"/>
    <property type="molecule type" value="Genomic_DNA"/>
</dbReference>
<evidence type="ECO:0008006" key="4">
    <source>
        <dbReference type="Google" id="ProtNLM"/>
    </source>
</evidence>
<protein>
    <recommendedName>
        <fullName evidence="4">Granulins domain-containing protein</fullName>
    </recommendedName>
</protein>
<evidence type="ECO:0000256" key="1">
    <source>
        <dbReference type="SAM" id="SignalP"/>
    </source>
</evidence>
<feature type="chain" id="PRO_5002221271" description="Granulins domain-containing protein" evidence="1">
    <location>
        <begin position="21"/>
        <end position="237"/>
    </location>
</feature>
<reference evidence="2 3" key="1">
    <citation type="submission" date="2014-06" db="EMBL/GenBank/DDBJ databases">
        <title>Evolutionary Origins and Diversification of the Mycorrhizal Mutualists.</title>
        <authorList>
            <consortium name="DOE Joint Genome Institute"/>
            <consortium name="Mycorrhizal Genomics Consortium"/>
            <person name="Kohler A."/>
            <person name="Kuo A."/>
            <person name="Nagy L.G."/>
            <person name="Floudas D."/>
            <person name="Copeland A."/>
            <person name="Barry K.W."/>
            <person name="Cichocki N."/>
            <person name="Veneault-Fourrey C."/>
            <person name="LaButti K."/>
            <person name="Lindquist E.A."/>
            <person name="Lipzen A."/>
            <person name="Lundell T."/>
            <person name="Morin E."/>
            <person name="Murat C."/>
            <person name="Riley R."/>
            <person name="Ohm R."/>
            <person name="Sun H."/>
            <person name="Tunlid A."/>
            <person name="Henrissat B."/>
            <person name="Grigoriev I.V."/>
            <person name="Hibbett D.S."/>
            <person name="Martin F."/>
        </authorList>
    </citation>
    <scope>NUCLEOTIDE SEQUENCE [LARGE SCALE GENOMIC DNA]</scope>
    <source>
        <strain evidence="2 3">SS14</strain>
    </source>
</reference>
<dbReference type="Proteomes" id="UP000054279">
    <property type="component" value="Unassembled WGS sequence"/>
</dbReference>
<keyword evidence="1" id="KW-0732">Signal</keyword>
<dbReference type="OrthoDB" id="3259102at2759"/>
<organism evidence="2 3">
    <name type="scientific">Sphaerobolus stellatus (strain SS14)</name>
    <dbReference type="NCBI Taxonomy" id="990650"/>
    <lineage>
        <taxon>Eukaryota</taxon>
        <taxon>Fungi</taxon>
        <taxon>Dikarya</taxon>
        <taxon>Basidiomycota</taxon>
        <taxon>Agaricomycotina</taxon>
        <taxon>Agaricomycetes</taxon>
        <taxon>Phallomycetidae</taxon>
        <taxon>Geastrales</taxon>
        <taxon>Sphaerobolaceae</taxon>
        <taxon>Sphaerobolus</taxon>
    </lineage>
</organism>
<evidence type="ECO:0000313" key="3">
    <source>
        <dbReference type="Proteomes" id="UP000054279"/>
    </source>
</evidence>
<dbReference type="HOGENOM" id="CLU_1171255_0_0_1"/>
<evidence type="ECO:0000313" key="2">
    <source>
        <dbReference type="EMBL" id="KIJ29031.1"/>
    </source>
</evidence>